<dbReference type="SUPFAM" id="SSF48435">
    <property type="entry name" value="Bacterial muramidases"/>
    <property type="match status" value="1"/>
</dbReference>
<dbReference type="CDD" id="cd13401">
    <property type="entry name" value="Slt70-like"/>
    <property type="match status" value="1"/>
</dbReference>
<name>A0ABW2RAE3_9BURK</name>
<feature type="signal peptide" evidence="3">
    <location>
        <begin position="1"/>
        <end position="22"/>
    </location>
</feature>
<dbReference type="EMBL" id="JBHTBX010000006">
    <property type="protein sequence ID" value="MFC7435064.1"/>
    <property type="molecule type" value="Genomic_DNA"/>
</dbReference>
<dbReference type="Proteomes" id="UP001596495">
    <property type="component" value="Unassembled WGS sequence"/>
</dbReference>
<organism evidence="5 6">
    <name type="scientific">Hydrogenophaga bisanensis</name>
    <dbReference type="NCBI Taxonomy" id="439611"/>
    <lineage>
        <taxon>Bacteria</taxon>
        <taxon>Pseudomonadati</taxon>
        <taxon>Pseudomonadota</taxon>
        <taxon>Betaproteobacteria</taxon>
        <taxon>Burkholderiales</taxon>
        <taxon>Comamonadaceae</taxon>
        <taxon>Hydrogenophaga</taxon>
    </lineage>
</organism>
<evidence type="ECO:0000256" key="3">
    <source>
        <dbReference type="SAM" id="SignalP"/>
    </source>
</evidence>
<dbReference type="Gene3D" id="1.10.530.10">
    <property type="match status" value="1"/>
</dbReference>
<evidence type="ECO:0000259" key="4">
    <source>
        <dbReference type="Pfam" id="PF01464"/>
    </source>
</evidence>
<feature type="chain" id="PRO_5045889763" evidence="3">
    <location>
        <begin position="23"/>
        <end position="660"/>
    </location>
</feature>
<dbReference type="InterPro" id="IPR008939">
    <property type="entry name" value="Lytic_TGlycosylase_superhlx_U"/>
</dbReference>
<evidence type="ECO:0000256" key="2">
    <source>
        <dbReference type="ARBA" id="ARBA00022729"/>
    </source>
</evidence>
<comment type="similarity">
    <text evidence="1">Belongs to the transglycosylase Slt family.</text>
</comment>
<evidence type="ECO:0000313" key="6">
    <source>
        <dbReference type="Proteomes" id="UP001596495"/>
    </source>
</evidence>
<dbReference type="PANTHER" id="PTHR37423">
    <property type="entry name" value="SOLUBLE LYTIC MUREIN TRANSGLYCOSYLASE-RELATED"/>
    <property type="match status" value="1"/>
</dbReference>
<reference evidence="6" key="1">
    <citation type="journal article" date="2019" name="Int. J. Syst. Evol. Microbiol.">
        <title>The Global Catalogue of Microorganisms (GCM) 10K type strain sequencing project: providing services to taxonomists for standard genome sequencing and annotation.</title>
        <authorList>
            <consortium name="The Broad Institute Genomics Platform"/>
            <consortium name="The Broad Institute Genome Sequencing Center for Infectious Disease"/>
            <person name="Wu L."/>
            <person name="Ma J."/>
        </authorList>
    </citation>
    <scope>NUCLEOTIDE SEQUENCE [LARGE SCALE GENOMIC DNA]</scope>
    <source>
        <strain evidence="6">CCUG 54518</strain>
    </source>
</reference>
<dbReference type="InterPro" id="IPR023346">
    <property type="entry name" value="Lysozyme-like_dom_sf"/>
</dbReference>
<protein>
    <submittedName>
        <fullName evidence="5">Transglycosylase SLT domain-containing protein</fullName>
    </submittedName>
</protein>
<evidence type="ECO:0000313" key="5">
    <source>
        <dbReference type="EMBL" id="MFC7435064.1"/>
    </source>
</evidence>
<sequence>MSFKQGVTAIMAALVLAVPAWAQTTADSTLLEMREAFRRGQSAQLTQLLPRMHGHRLEPMAAYWEMRARLETARPEEIRATLDRHAGTYWEDRLRNDWLLQLGKARDWARFETERPLYRMNDDRQVRCYGLMLDAAARRLPAEDAAREVRQLWHAQPEVEDGCATAARALLDSGHLGKEVFWQRARLGMDAGKPAVAIQAVRLLNEDWAHQLEIIARDPGKFLDEKLTAVRPRTKEMVTLAVIRLASSDPETAARHMDRTRWKAQLTQEERSWVWGVIGRRAAQKLQADALTHFANGQDRFMHPEHLAWKARAGLRASAWGHVREAIAAMPDAMQQQPVWVYWRARATEVLKETDPIAAVARARQLYESIASTRGFYEQLALEALGRQVLVPPAPPPLTAEEVLAARSNPGLLRALDAMRLGLRSEGTREWNYTVGLHTPGGMNDRELLAAAAVACQQEIWDRCINTSKRTREAHDQAQRFPMPHRDAVVRRSREIGLDPAYVYGLIRQESRFVSDARSGVGASGLMQVMPATARWTARKIGLTDFQPQQITDRETNIQIGTAYLKFALDDFEGSLPLAAAAYNAGPGRSRAWRNGPVLPAEVWIENIPFEETRDYVKRVLSNTTNYAAVLTGQPQSLRSRLGTVGPRATTAAAINTELP</sequence>
<dbReference type="Pfam" id="PF01464">
    <property type="entry name" value="SLT"/>
    <property type="match status" value="1"/>
</dbReference>
<accession>A0ABW2RAE3</accession>
<evidence type="ECO:0000256" key="1">
    <source>
        <dbReference type="ARBA" id="ARBA00007734"/>
    </source>
</evidence>
<keyword evidence="2 3" id="KW-0732">Signal</keyword>
<keyword evidence="6" id="KW-1185">Reference proteome</keyword>
<gene>
    <name evidence="5" type="ORF">ACFQNJ_11165</name>
</gene>
<proteinExistence type="inferred from homology"/>
<dbReference type="Gene3D" id="1.25.20.10">
    <property type="entry name" value="Bacterial muramidases"/>
    <property type="match status" value="1"/>
</dbReference>
<dbReference type="SUPFAM" id="SSF53955">
    <property type="entry name" value="Lysozyme-like"/>
    <property type="match status" value="1"/>
</dbReference>
<dbReference type="PANTHER" id="PTHR37423:SF5">
    <property type="entry name" value="SOLUBLE LYTIC MUREIN TRANSGLYCOSYLASE"/>
    <property type="match status" value="1"/>
</dbReference>
<dbReference type="InterPro" id="IPR008258">
    <property type="entry name" value="Transglycosylase_SLT_dom_1"/>
</dbReference>
<dbReference type="RefSeq" id="WP_382257170.1">
    <property type="nucleotide sequence ID" value="NZ_JBHTBX010000006.1"/>
</dbReference>
<feature type="domain" description="Transglycosylase SLT" evidence="4">
    <location>
        <begin position="495"/>
        <end position="595"/>
    </location>
</feature>
<comment type="caution">
    <text evidence="5">The sequence shown here is derived from an EMBL/GenBank/DDBJ whole genome shotgun (WGS) entry which is preliminary data.</text>
</comment>